<feature type="domain" description="Polymerase beta nucleotidyltransferase" evidence="1">
    <location>
        <begin position="11"/>
        <end position="99"/>
    </location>
</feature>
<dbReference type="InterPro" id="IPR043519">
    <property type="entry name" value="NT_sf"/>
</dbReference>
<dbReference type="AlphaFoldDB" id="A0A1B1MWW0"/>
<sequence>MAGLTEEQKVQIVRCLARHFQAYSVVLFGSAANQSLWKDSNVNVAYLSDSSLSSEAHAQAVRELSLFLDREVMIVDFNKALPAHKAQIVSSGVLLYDRKPVTRQYVFKRALKEYVLHNSP</sequence>
<accession>A0A1B1MWW0</accession>
<gene>
    <name evidence="2" type="ORF">AWM70_02995</name>
</gene>
<keyword evidence="3" id="KW-1185">Reference proteome</keyword>
<evidence type="ECO:0000259" key="1">
    <source>
        <dbReference type="Pfam" id="PF18765"/>
    </source>
</evidence>
<dbReference type="Proteomes" id="UP000092573">
    <property type="component" value="Chromosome"/>
</dbReference>
<reference evidence="2 3" key="1">
    <citation type="submission" date="2016-01" db="EMBL/GenBank/DDBJ databases">
        <title>Complete Genome Sequence of Paenibacillus yonginensis DCY84, a novel Plant Growth-Promoting Bacteria with Elicitation of Induced Systemic Resistance.</title>
        <authorList>
            <person name="Kim Y.J."/>
            <person name="Yang D.C."/>
            <person name="Sukweenadhi J."/>
        </authorList>
    </citation>
    <scope>NUCLEOTIDE SEQUENCE [LARGE SCALE GENOMIC DNA]</scope>
    <source>
        <strain evidence="2 3">DCY84</strain>
    </source>
</reference>
<name>A0A1B1MWW0_9BACL</name>
<dbReference type="Gene3D" id="3.30.460.10">
    <property type="entry name" value="Beta Polymerase, domain 2"/>
    <property type="match status" value="1"/>
</dbReference>
<proteinExistence type="predicted"/>
<evidence type="ECO:0000313" key="2">
    <source>
        <dbReference type="EMBL" id="ANS73673.1"/>
    </source>
</evidence>
<dbReference type="OrthoDB" id="9816197at2"/>
<dbReference type="SUPFAM" id="SSF81301">
    <property type="entry name" value="Nucleotidyltransferase"/>
    <property type="match status" value="1"/>
</dbReference>
<dbReference type="Pfam" id="PF18765">
    <property type="entry name" value="Polbeta"/>
    <property type="match status" value="1"/>
</dbReference>
<dbReference type="InterPro" id="IPR041633">
    <property type="entry name" value="Polbeta"/>
</dbReference>
<dbReference type="KEGG" id="pyg:AWM70_02995"/>
<protein>
    <recommendedName>
        <fullName evidence="1">Polymerase beta nucleotidyltransferase domain-containing protein</fullName>
    </recommendedName>
</protein>
<dbReference type="CDD" id="cd05403">
    <property type="entry name" value="NT_KNTase_like"/>
    <property type="match status" value="1"/>
</dbReference>
<dbReference type="RefSeq" id="WP_068694242.1">
    <property type="nucleotide sequence ID" value="NZ_CP014167.1"/>
</dbReference>
<organism evidence="2 3">
    <name type="scientific">Paenibacillus yonginensis</name>
    <dbReference type="NCBI Taxonomy" id="1462996"/>
    <lineage>
        <taxon>Bacteria</taxon>
        <taxon>Bacillati</taxon>
        <taxon>Bacillota</taxon>
        <taxon>Bacilli</taxon>
        <taxon>Bacillales</taxon>
        <taxon>Paenibacillaceae</taxon>
        <taxon>Paenibacillus</taxon>
    </lineage>
</organism>
<dbReference type="EMBL" id="CP014167">
    <property type="protein sequence ID" value="ANS73673.1"/>
    <property type="molecule type" value="Genomic_DNA"/>
</dbReference>
<evidence type="ECO:0000313" key="3">
    <source>
        <dbReference type="Proteomes" id="UP000092573"/>
    </source>
</evidence>